<evidence type="ECO:0008006" key="6">
    <source>
        <dbReference type="Google" id="ProtNLM"/>
    </source>
</evidence>
<evidence type="ECO:0000313" key="4">
    <source>
        <dbReference type="EMBL" id="SEG20429.1"/>
    </source>
</evidence>
<proteinExistence type="predicted"/>
<gene>
    <name evidence="4" type="ORF">SAMN04488130_107133</name>
</gene>
<dbReference type="PANTHER" id="PTHR44943">
    <property type="entry name" value="CELLULOSE SYNTHASE OPERON PROTEIN C"/>
    <property type="match status" value="1"/>
</dbReference>
<dbReference type="Gene3D" id="1.25.40.10">
    <property type="entry name" value="Tetratricopeptide repeat domain"/>
    <property type="match status" value="2"/>
</dbReference>
<dbReference type="Pfam" id="PF13432">
    <property type="entry name" value="TPR_16"/>
    <property type="match status" value="1"/>
</dbReference>
<protein>
    <recommendedName>
        <fullName evidence="6">Tetratricopeptide repeat-containing protein</fullName>
    </recommendedName>
</protein>
<dbReference type="SUPFAM" id="SSF48452">
    <property type="entry name" value="TPR-like"/>
    <property type="match status" value="1"/>
</dbReference>
<accession>A0A1H5Y8M7</accession>
<evidence type="ECO:0000313" key="5">
    <source>
        <dbReference type="Proteomes" id="UP000236737"/>
    </source>
</evidence>
<dbReference type="InterPro" id="IPR051685">
    <property type="entry name" value="Ycf3/AcsC/BcsC/TPR_MFPF"/>
</dbReference>
<reference evidence="5" key="1">
    <citation type="submission" date="2016-10" db="EMBL/GenBank/DDBJ databases">
        <authorList>
            <person name="Varghese N."/>
            <person name="Submissions S."/>
        </authorList>
    </citation>
    <scope>NUCLEOTIDE SEQUENCE [LARGE SCALE GENOMIC DNA]</scope>
    <source>
        <strain evidence="5">CGMCC 1.9230</strain>
    </source>
</reference>
<name>A0A1H5Y8M7_9FLAO</name>
<dbReference type="EMBL" id="FNVP01000007">
    <property type="protein sequence ID" value="SEG20429.1"/>
    <property type="molecule type" value="Genomic_DNA"/>
</dbReference>
<organism evidence="4 5">
    <name type="scientific">Flavobacterium urumqiense</name>
    <dbReference type="NCBI Taxonomy" id="935224"/>
    <lineage>
        <taxon>Bacteria</taxon>
        <taxon>Pseudomonadati</taxon>
        <taxon>Bacteroidota</taxon>
        <taxon>Flavobacteriia</taxon>
        <taxon>Flavobacteriales</taxon>
        <taxon>Flavobacteriaceae</taxon>
        <taxon>Flavobacterium</taxon>
    </lineage>
</organism>
<keyword evidence="1" id="KW-0677">Repeat</keyword>
<keyword evidence="2" id="KW-0802">TPR repeat</keyword>
<keyword evidence="5" id="KW-1185">Reference proteome</keyword>
<dbReference type="Proteomes" id="UP000236737">
    <property type="component" value="Unassembled WGS sequence"/>
</dbReference>
<dbReference type="RefSeq" id="WP_104000040.1">
    <property type="nucleotide sequence ID" value="NZ_FNVP01000007.1"/>
</dbReference>
<dbReference type="OrthoDB" id="1416278at2"/>
<dbReference type="AlphaFoldDB" id="A0A1H5Y8M7"/>
<feature type="chain" id="PRO_5009290270" description="Tetratricopeptide repeat-containing protein" evidence="3">
    <location>
        <begin position="25"/>
        <end position="230"/>
    </location>
</feature>
<evidence type="ECO:0000256" key="1">
    <source>
        <dbReference type="ARBA" id="ARBA00022737"/>
    </source>
</evidence>
<dbReference type="InterPro" id="IPR011990">
    <property type="entry name" value="TPR-like_helical_dom_sf"/>
</dbReference>
<evidence type="ECO:0000256" key="3">
    <source>
        <dbReference type="SAM" id="SignalP"/>
    </source>
</evidence>
<evidence type="ECO:0000256" key="2">
    <source>
        <dbReference type="ARBA" id="ARBA00022803"/>
    </source>
</evidence>
<feature type="signal peptide" evidence="3">
    <location>
        <begin position="1"/>
        <end position="24"/>
    </location>
</feature>
<keyword evidence="3" id="KW-0732">Signal</keyword>
<dbReference type="PANTHER" id="PTHR44943:SF8">
    <property type="entry name" value="TPR REPEAT-CONTAINING PROTEIN MJ0263"/>
    <property type="match status" value="1"/>
</dbReference>
<sequence length="230" mass="26592">MKQLLVIFLLFPLMIWSQSTFDTAEKLFKEEKFDQARPIFENFLKSNPSNLKTIEYLGDIAGRNKSWDTAIGYYKKLKQLRPSEANYYYKYGGVLGMKAINGNKFKALGMIDEIKGSFEKAIMLNPKHIEARWALIELYMQLPGIVGGSQSKAIKYSNELMKLSPVDGYLSRGHIDEYFRRYTAAEEQFKKAIAINGSKMSYQKLANLYKNKMNEPEKAKSVLEEYKNKK</sequence>